<dbReference type="Gene3D" id="3.40.50.300">
    <property type="entry name" value="P-loop containing nucleotide triphosphate hydrolases"/>
    <property type="match status" value="1"/>
</dbReference>
<dbReference type="PANTHER" id="PTHR12896:SF1">
    <property type="entry name" value="ELONGATOR COMPLEX PROTEIN 4"/>
    <property type="match status" value="1"/>
</dbReference>
<dbReference type="EMBL" id="OC873128">
    <property type="protein sequence ID" value="CAD7636213.1"/>
    <property type="molecule type" value="Genomic_DNA"/>
</dbReference>
<dbReference type="GO" id="GO:0002098">
    <property type="term" value="P:tRNA wobble uridine modification"/>
    <property type="evidence" value="ECO:0007669"/>
    <property type="project" value="InterPro"/>
</dbReference>
<keyword evidence="8" id="KW-0539">Nucleus</keyword>
<organism evidence="9">
    <name type="scientific">Medioppia subpectinata</name>
    <dbReference type="NCBI Taxonomy" id="1979941"/>
    <lineage>
        <taxon>Eukaryota</taxon>
        <taxon>Metazoa</taxon>
        <taxon>Ecdysozoa</taxon>
        <taxon>Arthropoda</taxon>
        <taxon>Chelicerata</taxon>
        <taxon>Arachnida</taxon>
        <taxon>Acari</taxon>
        <taxon>Acariformes</taxon>
        <taxon>Sarcoptiformes</taxon>
        <taxon>Oribatida</taxon>
        <taxon>Brachypylina</taxon>
        <taxon>Oppioidea</taxon>
        <taxon>Oppiidae</taxon>
        <taxon>Medioppia</taxon>
    </lineage>
</organism>
<evidence type="ECO:0000256" key="5">
    <source>
        <dbReference type="ARBA" id="ARBA00020265"/>
    </source>
</evidence>
<dbReference type="GO" id="GO:0033588">
    <property type="term" value="C:elongator holoenzyme complex"/>
    <property type="evidence" value="ECO:0007669"/>
    <property type="project" value="InterPro"/>
</dbReference>
<reference evidence="9" key="1">
    <citation type="submission" date="2020-11" db="EMBL/GenBank/DDBJ databases">
        <authorList>
            <person name="Tran Van P."/>
        </authorList>
    </citation>
    <scope>NUCLEOTIDE SEQUENCE</scope>
</reference>
<evidence type="ECO:0000256" key="3">
    <source>
        <dbReference type="ARBA" id="ARBA00005043"/>
    </source>
</evidence>
<proteinExistence type="inferred from homology"/>
<dbReference type="OrthoDB" id="289162at2759"/>
<dbReference type="InterPro" id="IPR008728">
    <property type="entry name" value="Elongator_complex_protein_4"/>
</dbReference>
<dbReference type="Pfam" id="PF05625">
    <property type="entry name" value="PAXNEB"/>
    <property type="match status" value="1"/>
</dbReference>
<dbReference type="EMBL" id="CAJPIZ010018553">
    <property type="protein sequence ID" value="CAG2116579.1"/>
    <property type="molecule type" value="Genomic_DNA"/>
</dbReference>
<evidence type="ECO:0000313" key="9">
    <source>
        <dbReference type="EMBL" id="CAD7636213.1"/>
    </source>
</evidence>
<keyword evidence="7" id="KW-0819">tRNA processing</keyword>
<comment type="similarity">
    <text evidence="4">Belongs to the ELP4 family.</text>
</comment>
<dbReference type="PANTHER" id="PTHR12896">
    <property type="entry name" value="PAX6 NEIGHBOR PROTEIN PAXNEB"/>
    <property type="match status" value="1"/>
</dbReference>
<dbReference type="InterPro" id="IPR027417">
    <property type="entry name" value="P-loop_NTPase"/>
</dbReference>
<evidence type="ECO:0000256" key="4">
    <source>
        <dbReference type="ARBA" id="ARBA00007573"/>
    </source>
</evidence>
<dbReference type="GO" id="GO:0005737">
    <property type="term" value="C:cytoplasm"/>
    <property type="evidence" value="ECO:0007669"/>
    <property type="project" value="UniProtKB-SubCell"/>
</dbReference>
<evidence type="ECO:0000256" key="2">
    <source>
        <dbReference type="ARBA" id="ARBA00004496"/>
    </source>
</evidence>
<evidence type="ECO:0000256" key="8">
    <source>
        <dbReference type="ARBA" id="ARBA00023242"/>
    </source>
</evidence>
<evidence type="ECO:0000256" key="6">
    <source>
        <dbReference type="ARBA" id="ARBA00022490"/>
    </source>
</evidence>
<accession>A0A7R9L6X8</accession>
<comment type="pathway">
    <text evidence="3">tRNA modification; 5-methoxycarbonylmethyl-2-thiouridine-tRNA biosynthesis.</text>
</comment>
<gene>
    <name evidence="9" type="ORF">OSB1V03_LOCUS16538</name>
</gene>
<evidence type="ECO:0000313" key="10">
    <source>
        <dbReference type="Proteomes" id="UP000759131"/>
    </source>
</evidence>
<keyword evidence="10" id="KW-1185">Reference proteome</keyword>
<evidence type="ECO:0000256" key="7">
    <source>
        <dbReference type="ARBA" id="ARBA00022694"/>
    </source>
</evidence>
<comment type="subcellular location">
    <subcellularLocation>
        <location evidence="2">Cytoplasm</location>
    </subcellularLocation>
    <subcellularLocation>
        <location evidence="1">Nucleus</location>
    </subcellularLocation>
</comment>
<evidence type="ECO:0000256" key="1">
    <source>
        <dbReference type="ARBA" id="ARBA00004123"/>
    </source>
</evidence>
<dbReference type="Proteomes" id="UP000759131">
    <property type="component" value="Unassembled WGS sequence"/>
</dbReference>
<keyword evidence="6" id="KW-0963">Cytoplasm</keyword>
<dbReference type="GO" id="GO:0008023">
    <property type="term" value="C:transcription elongation factor complex"/>
    <property type="evidence" value="ECO:0007669"/>
    <property type="project" value="TreeGrafter"/>
</dbReference>
<sequence length="317" mass="35601">MESICGTYMSSKGMQSITSSGISSMDHILGGGFAINSITLIEEDNLCQFTPLFAKCFVSQSIECKHKTIICSQTISSIRSRFLRELPVRSTQQSKQIDDNCDDLKIAWRYRGQTSGANRTDGKDFDFNSHISEETLTSADIVFCTHNMCLEVIRALNQNDNKTVVRVLIDGLGSALSPISVDSLPKYVYELKSLIRKVPNIVCLATFSPQLVLLSKYSYARSRVHNVVDCVIQLIGFDEWTQTPYTEYNGLFNVLKLPKLNSFNYYNTPETLDLGFQLKNHNRFLVVDKLSLPPDLSETVSRTTGCSTAHNNNQLDF</sequence>
<name>A0A7R9L6X8_9ACAR</name>
<dbReference type="AlphaFoldDB" id="A0A7R9L6X8"/>
<protein>
    <recommendedName>
        <fullName evidence="5">Elongator complex protein 4</fullName>
    </recommendedName>
</protein>
<dbReference type="UniPathway" id="UPA00988"/>